<evidence type="ECO:0000313" key="2">
    <source>
        <dbReference type="EMBL" id="ERN42922.1"/>
    </source>
</evidence>
<organism evidence="2 3">
    <name type="scientific">Rubidibacter lacunae KORDI 51-2</name>
    <dbReference type="NCBI Taxonomy" id="582515"/>
    <lineage>
        <taxon>Bacteria</taxon>
        <taxon>Bacillati</taxon>
        <taxon>Cyanobacteriota</taxon>
        <taxon>Cyanophyceae</taxon>
        <taxon>Oscillatoriophycideae</taxon>
        <taxon>Chroococcales</taxon>
        <taxon>Aphanothecaceae</taxon>
        <taxon>Rubidibacter</taxon>
    </lineage>
</organism>
<dbReference type="Proteomes" id="UP000016960">
    <property type="component" value="Unassembled WGS sequence"/>
</dbReference>
<evidence type="ECO:0000313" key="3">
    <source>
        <dbReference type="Proteomes" id="UP000016960"/>
    </source>
</evidence>
<name>U5DPY0_9CHRO</name>
<gene>
    <name evidence="2" type="ORF">KR51_00002210</name>
</gene>
<keyword evidence="1" id="KW-0472">Membrane</keyword>
<evidence type="ECO:0000256" key="1">
    <source>
        <dbReference type="SAM" id="Phobius"/>
    </source>
</evidence>
<dbReference type="InParanoid" id="U5DPY0"/>
<keyword evidence="3" id="KW-1185">Reference proteome</keyword>
<proteinExistence type="predicted"/>
<accession>U5DPY0</accession>
<dbReference type="AlphaFoldDB" id="U5DPY0"/>
<protein>
    <submittedName>
        <fullName evidence="2">Uncharacterized protein</fullName>
    </submittedName>
</protein>
<keyword evidence="1" id="KW-1133">Transmembrane helix</keyword>
<feature type="transmembrane region" description="Helical" evidence="1">
    <location>
        <begin position="21"/>
        <end position="45"/>
    </location>
</feature>
<dbReference type="EMBL" id="ASSJ01000004">
    <property type="protein sequence ID" value="ERN42922.1"/>
    <property type="molecule type" value="Genomic_DNA"/>
</dbReference>
<keyword evidence="1" id="KW-0812">Transmembrane</keyword>
<dbReference type="eggNOG" id="ENOG502ZPZH">
    <property type="taxonomic scope" value="Bacteria"/>
</dbReference>
<reference evidence="2 3" key="1">
    <citation type="submission" date="2013-05" db="EMBL/GenBank/DDBJ databases">
        <title>Draft genome sequence of Rubidibacter lacunae KORDI 51-2.</title>
        <authorList>
            <person name="Choi D.H."/>
            <person name="Noh J.H."/>
            <person name="Kwon K.-K."/>
            <person name="Lee J.-H."/>
            <person name="Ryu J.-Y."/>
        </authorList>
    </citation>
    <scope>NUCLEOTIDE SEQUENCE [LARGE SCALE GENOMIC DNA]</scope>
    <source>
        <strain evidence="2 3">KORDI 51-2</strain>
    </source>
</reference>
<feature type="transmembrane region" description="Helical" evidence="1">
    <location>
        <begin position="51"/>
        <end position="69"/>
    </location>
</feature>
<sequence length="77" mass="8499">MQKRDLISGWNESKVKDPVAFASFVGWSHLVLSGLLAIVTVAWALQLIPESVFDFLLVAASLVPLIALFRAKVKYGR</sequence>
<comment type="caution">
    <text evidence="2">The sequence shown here is derived from an EMBL/GenBank/DDBJ whole genome shotgun (WGS) entry which is preliminary data.</text>
</comment>